<sequence length="347" mass="39918">MPNQWSSAKHAMDVRRDLGVHRKNGGEEQKGLVGIHQNSSSVQGRQPYFQQSQWTSKTNNTEGEWGHDHYCNSTRCCLLLVHDQSTFLKENKGEDELTISAPRPNLSMDDCNGAQSQKATIHNQRFLEIKSGKDCQLCIWCISYRMQSGGKGQIMYTPASERQLSSSSGLVWKGDSDNGVLGVRELRGDECLDFFMPVETRPPDRVSNNDSIQKENDREFREFHGPTDEWLIDQEYREYFNETYRITNIYPLLMDHSGTVMFFLDDRGILFAWCEMTKEMDILGINKIEGLANYLYHPEKVCSIMEDTGELVPRVELKRRVKEEMAKEKLAEKSKEKKIGRGKAKVI</sequence>
<organism evidence="1 2">
    <name type="scientific">Funneliformis caledonium</name>
    <dbReference type="NCBI Taxonomy" id="1117310"/>
    <lineage>
        <taxon>Eukaryota</taxon>
        <taxon>Fungi</taxon>
        <taxon>Fungi incertae sedis</taxon>
        <taxon>Mucoromycota</taxon>
        <taxon>Glomeromycotina</taxon>
        <taxon>Glomeromycetes</taxon>
        <taxon>Glomerales</taxon>
        <taxon>Glomeraceae</taxon>
        <taxon>Funneliformis</taxon>
    </lineage>
</organism>
<keyword evidence="2" id="KW-1185">Reference proteome</keyword>
<gene>
    <name evidence="1" type="ORF">FCALED_LOCUS11101</name>
</gene>
<evidence type="ECO:0000313" key="2">
    <source>
        <dbReference type="Proteomes" id="UP000789570"/>
    </source>
</evidence>
<dbReference type="EMBL" id="CAJVPQ010004455">
    <property type="protein sequence ID" value="CAG8651727.1"/>
    <property type="molecule type" value="Genomic_DNA"/>
</dbReference>
<dbReference type="AlphaFoldDB" id="A0A9N9DTC9"/>
<comment type="caution">
    <text evidence="1">The sequence shown here is derived from an EMBL/GenBank/DDBJ whole genome shotgun (WGS) entry which is preliminary data.</text>
</comment>
<protein>
    <submittedName>
        <fullName evidence="1">9374_t:CDS:1</fullName>
    </submittedName>
</protein>
<accession>A0A9N9DTC9</accession>
<name>A0A9N9DTC9_9GLOM</name>
<dbReference type="Proteomes" id="UP000789570">
    <property type="component" value="Unassembled WGS sequence"/>
</dbReference>
<reference evidence="1" key="1">
    <citation type="submission" date="2021-06" db="EMBL/GenBank/DDBJ databases">
        <authorList>
            <person name="Kallberg Y."/>
            <person name="Tangrot J."/>
            <person name="Rosling A."/>
        </authorList>
    </citation>
    <scope>NUCLEOTIDE SEQUENCE</scope>
    <source>
        <strain evidence="1">UK204</strain>
    </source>
</reference>
<dbReference type="OrthoDB" id="2373520at2759"/>
<proteinExistence type="predicted"/>
<evidence type="ECO:0000313" key="1">
    <source>
        <dbReference type="EMBL" id="CAG8651727.1"/>
    </source>
</evidence>